<accession>A0A915KPI8</accession>
<evidence type="ECO:0000256" key="4">
    <source>
        <dbReference type="ARBA" id="ARBA00023157"/>
    </source>
</evidence>
<dbReference type="InterPro" id="IPR001774">
    <property type="entry name" value="DSL"/>
</dbReference>
<organism evidence="6 7">
    <name type="scientific">Romanomermis culicivorax</name>
    <name type="common">Nematode worm</name>
    <dbReference type="NCBI Taxonomy" id="13658"/>
    <lineage>
        <taxon>Eukaryota</taxon>
        <taxon>Metazoa</taxon>
        <taxon>Ecdysozoa</taxon>
        <taxon>Nematoda</taxon>
        <taxon>Enoplea</taxon>
        <taxon>Dorylaimia</taxon>
        <taxon>Mermithida</taxon>
        <taxon>Mermithoidea</taxon>
        <taxon>Mermithidae</taxon>
        <taxon>Romanomermis</taxon>
    </lineage>
</organism>
<dbReference type="Proteomes" id="UP000887565">
    <property type="component" value="Unplaced"/>
</dbReference>
<evidence type="ECO:0000256" key="2">
    <source>
        <dbReference type="ARBA" id="ARBA00022536"/>
    </source>
</evidence>
<keyword evidence="1" id="KW-0217">Developmental protein</keyword>
<dbReference type="WBParaSite" id="nRc.2.0.1.t39643-RA">
    <property type="protein sequence ID" value="nRc.2.0.1.t39643-RA"/>
    <property type="gene ID" value="nRc.2.0.1.g39643"/>
</dbReference>
<reference evidence="7" key="1">
    <citation type="submission" date="2022-11" db="UniProtKB">
        <authorList>
            <consortium name="WormBaseParasite"/>
        </authorList>
    </citation>
    <scope>IDENTIFICATION</scope>
</reference>
<evidence type="ECO:0000256" key="3">
    <source>
        <dbReference type="ARBA" id="ARBA00022737"/>
    </source>
</evidence>
<keyword evidence="3" id="KW-0677">Repeat</keyword>
<dbReference type="GO" id="GO:0016020">
    <property type="term" value="C:membrane"/>
    <property type="evidence" value="ECO:0007669"/>
    <property type="project" value="InterPro"/>
</dbReference>
<feature type="domain" description="DSL" evidence="5">
    <location>
        <begin position="178"/>
        <end position="237"/>
    </location>
</feature>
<dbReference type="SMART" id="SM00051">
    <property type="entry name" value="DSL"/>
    <property type="match status" value="1"/>
</dbReference>
<evidence type="ECO:0000259" key="5">
    <source>
        <dbReference type="SMART" id="SM00051"/>
    </source>
</evidence>
<name>A0A915KPI8_ROMCU</name>
<protein>
    <submittedName>
        <fullName evidence="7">DSL domain-containing protein</fullName>
    </submittedName>
</protein>
<dbReference type="AlphaFoldDB" id="A0A915KPI8"/>
<keyword evidence="2" id="KW-0245">EGF-like domain</keyword>
<keyword evidence="6" id="KW-1185">Reference proteome</keyword>
<evidence type="ECO:0000313" key="7">
    <source>
        <dbReference type="WBParaSite" id="nRc.2.0.1.t39643-RA"/>
    </source>
</evidence>
<sequence>MKLAHAQKYGHVTLSVRSFRFQEETGRNFSTVCRELTDSSINCRIFAQICISSVQVKLLKRDLECRQPTSKIFALDIFGMKPKSLNTVIFYDDGYSQNTTLFLWIKIYGLVTLGIDKSNQREELIPVALYSTALSRHVIKPHEGLTGVGPLDNIFDGSQIFRDMDSTFESGWYFAREKPILRNLKFATLSLKVILVCQSHYYGCLCTKFCLADFRYSCDDETGEKICIKSYYPRNHCDIRCVESDSNFCTDQGQIVCKPGIGLLIL</sequence>
<proteinExistence type="predicted"/>
<evidence type="ECO:0000313" key="6">
    <source>
        <dbReference type="Proteomes" id="UP000887565"/>
    </source>
</evidence>
<dbReference type="GO" id="GO:0007154">
    <property type="term" value="P:cell communication"/>
    <property type="evidence" value="ECO:0007669"/>
    <property type="project" value="InterPro"/>
</dbReference>
<evidence type="ECO:0000256" key="1">
    <source>
        <dbReference type="ARBA" id="ARBA00022473"/>
    </source>
</evidence>
<keyword evidence="4" id="KW-1015">Disulfide bond</keyword>